<dbReference type="RefSeq" id="WP_169666241.1">
    <property type="nucleotide sequence ID" value="NZ_CP076132.1"/>
</dbReference>
<evidence type="ECO:0000313" key="2">
    <source>
        <dbReference type="Proteomes" id="UP000678679"/>
    </source>
</evidence>
<evidence type="ECO:0000313" key="1">
    <source>
        <dbReference type="EMBL" id="QWG00711.1"/>
    </source>
</evidence>
<dbReference type="EMBL" id="CP076132">
    <property type="protein sequence ID" value="QWG00711.1"/>
    <property type="molecule type" value="Genomic_DNA"/>
</dbReference>
<proteinExistence type="predicted"/>
<reference evidence="1 2" key="1">
    <citation type="submission" date="2021-05" db="EMBL/GenBank/DDBJ databases">
        <title>Comparative genomic studies on the polysaccharide-degrading batcterial strains of the Flammeovirga genus.</title>
        <authorList>
            <person name="Zewei F."/>
            <person name="Zheng Z."/>
            <person name="Yu L."/>
            <person name="Ruyue G."/>
            <person name="Yanhong M."/>
            <person name="Yuanyuan C."/>
            <person name="Jingyan G."/>
            <person name="Wenjun H."/>
        </authorList>
    </citation>
    <scope>NUCLEOTIDE SEQUENCE [LARGE SCALE GENOMIC DNA]</scope>
    <source>
        <strain evidence="1 2">NBRC:100898</strain>
    </source>
</reference>
<name>A0AAX1N000_9BACT</name>
<organism evidence="1 2">
    <name type="scientific">Flammeovirga yaeyamensis</name>
    <dbReference type="NCBI Taxonomy" id="367791"/>
    <lineage>
        <taxon>Bacteria</taxon>
        <taxon>Pseudomonadati</taxon>
        <taxon>Bacteroidota</taxon>
        <taxon>Cytophagia</taxon>
        <taxon>Cytophagales</taxon>
        <taxon>Flammeovirgaceae</taxon>
        <taxon>Flammeovirga</taxon>
    </lineage>
</organism>
<dbReference type="InterPro" id="IPR036390">
    <property type="entry name" value="WH_DNA-bd_sf"/>
</dbReference>
<sequence length="170" mass="19420">MIDALITSKTRLKLLLKFFLNPANTSYLRGLATEFSESTNSVRVELNRLEQAQMLESFFEGNKKFFKVNTSHPLFVDIQAIIKKYIGIDTIIENVLNRLGNLQEVYLIGDLALGKEADKIELILVGDINLVYLDQLILKMENTIEKSISYTRVDEVDGNDSSNMLKIWSR</sequence>
<keyword evidence="2" id="KW-1185">Reference proteome</keyword>
<dbReference type="SUPFAM" id="SSF46785">
    <property type="entry name" value="Winged helix' DNA-binding domain"/>
    <property type="match status" value="1"/>
</dbReference>
<dbReference type="KEGG" id="fya:KMW28_13725"/>
<accession>A0AAX1N000</accession>
<protein>
    <submittedName>
        <fullName evidence="1">ArsR family transcriptional regulator</fullName>
    </submittedName>
</protein>
<dbReference type="Proteomes" id="UP000678679">
    <property type="component" value="Chromosome 1"/>
</dbReference>
<dbReference type="AlphaFoldDB" id="A0AAX1N000"/>
<gene>
    <name evidence="1" type="ORF">KMW28_13725</name>
</gene>